<proteinExistence type="predicted"/>
<evidence type="ECO:0000313" key="1">
    <source>
        <dbReference type="EMBL" id="MCF7530122.1"/>
    </source>
</evidence>
<dbReference type="EMBL" id="JAKKDL010000008">
    <property type="protein sequence ID" value="MCF7530122.1"/>
    <property type="molecule type" value="Genomic_DNA"/>
</dbReference>
<protein>
    <submittedName>
        <fullName evidence="1">Uncharacterized protein</fullName>
    </submittedName>
</protein>
<dbReference type="Proteomes" id="UP001201397">
    <property type="component" value="Unassembled WGS sequence"/>
</dbReference>
<comment type="caution">
    <text evidence="1">The sequence shown here is derived from an EMBL/GenBank/DDBJ whole genome shotgun (WGS) entry which is preliminary data.</text>
</comment>
<name>A0AAW5AJQ5_9NEIS</name>
<evidence type="ECO:0000313" key="2">
    <source>
        <dbReference type="Proteomes" id="UP001201397"/>
    </source>
</evidence>
<dbReference type="AlphaFoldDB" id="A0AAW5AJQ5"/>
<gene>
    <name evidence="1" type="ORF">L4H06_07790</name>
</gene>
<dbReference type="RefSeq" id="WP_237093036.1">
    <property type="nucleotide sequence ID" value="NZ_JAKKDL010000008.1"/>
</dbReference>
<reference evidence="1" key="1">
    <citation type="submission" date="2022-01" db="EMBL/GenBank/DDBJ databases">
        <title>Neisseria sp. ZJ104.</title>
        <authorList>
            <person name="Yang C."/>
        </authorList>
    </citation>
    <scope>NUCLEOTIDE SEQUENCE</scope>
    <source>
        <strain evidence="1">ZJ104</strain>
    </source>
</reference>
<sequence length="82" mass="9512">MGLKPLVGCGLPHRFTSSLKLQSCSPCADMVLMVRLPAPYPFFRRHLNQINRPVYAEHVRYTWFEIGRRDGLPHRFTSSLKL</sequence>
<organism evidence="1 2">
    <name type="scientific">Neisseria lisongii</name>
    <dbReference type="NCBI Taxonomy" id="2912188"/>
    <lineage>
        <taxon>Bacteria</taxon>
        <taxon>Pseudomonadati</taxon>
        <taxon>Pseudomonadota</taxon>
        <taxon>Betaproteobacteria</taxon>
        <taxon>Neisseriales</taxon>
        <taxon>Neisseriaceae</taxon>
        <taxon>Neisseria</taxon>
    </lineage>
</organism>
<accession>A0AAW5AJQ5</accession>